<evidence type="ECO:0000256" key="1">
    <source>
        <dbReference type="SAM" id="MobiDB-lite"/>
    </source>
</evidence>
<feature type="region of interest" description="Disordered" evidence="1">
    <location>
        <begin position="341"/>
        <end position="371"/>
    </location>
</feature>
<reference evidence="3" key="1">
    <citation type="submission" date="2025-08" db="UniProtKB">
        <authorList>
            <consortium name="RefSeq"/>
        </authorList>
    </citation>
    <scope>IDENTIFICATION</scope>
    <source>
        <tissue evidence="3">Muscle</tissue>
    </source>
</reference>
<evidence type="ECO:0000313" key="2">
    <source>
        <dbReference type="Proteomes" id="UP000694941"/>
    </source>
</evidence>
<accession>A0ABM1C1P1</accession>
<feature type="compositionally biased region" description="Low complexity" evidence="1">
    <location>
        <begin position="150"/>
        <end position="162"/>
    </location>
</feature>
<dbReference type="CDD" id="cd23650">
    <property type="entry name" value="TRP_CaM_bind1"/>
    <property type="match status" value="1"/>
</dbReference>
<dbReference type="Proteomes" id="UP000694941">
    <property type="component" value="Unplaced"/>
</dbReference>
<evidence type="ECO:0000313" key="3">
    <source>
        <dbReference type="RefSeq" id="XP_013792678.1"/>
    </source>
</evidence>
<sequence>MNNLVRRYITKEQRRADNEGVTEDDVNEIKQDISSFRYELMEILKTSGFNTTVAKGQTQGVGGKKGRLKERRLMKGFNIGLVEGSSTSEFNMDFSRKTKTQKLTKVARLTSERKVAKRRKWGNLAEVTKNARAAFSRSRSEESRSDQESSENQSQCDVSSDSSISVAFSPDCCSTEDTQPSQFHTSPVTKLARIGQTFRSFTFNPSKIKLVFQDQNKFSASRVLSVPKLTGIPEKRKTKRTVSAPGSSVSNPPITTHPLDFSPDCPCSSGYSFPLNLVSSERNLSPIQSCAGSNTTTPRPSLTGDWNYSQVQETQFGNQSDKSKRPLMTFSGETNQIAMCSFSSPDTSLPEGVSNSSSWEQPLMTSKKTPNGSMRIMSAVYGIEPADKQMSFGWI</sequence>
<feature type="region of interest" description="Disordered" evidence="1">
    <location>
        <begin position="132"/>
        <end position="162"/>
    </location>
</feature>
<feature type="compositionally biased region" description="Basic and acidic residues" evidence="1">
    <location>
        <begin position="138"/>
        <end position="147"/>
    </location>
</feature>
<dbReference type="GeneID" id="106476579"/>
<keyword evidence="2" id="KW-1185">Reference proteome</keyword>
<protein>
    <submittedName>
        <fullName evidence="3">Transient receptor potential-gamma protein-like</fullName>
    </submittedName>
</protein>
<proteinExistence type="predicted"/>
<organism evidence="2 3">
    <name type="scientific">Limulus polyphemus</name>
    <name type="common">Atlantic horseshoe crab</name>
    <dbReference type="NCBI Taxonomy" id="6850"/>
    <lineage>
        <taxon>Eukaryota</taxon>
        <taxon>Metazoa</taxon>
        <taxon>Ecdysozoa</taxon>
        <taxon>Arthropoda</taxon>
        <taxon>Chelicerata</taxon>
        <taxon>Merostomata</taxon>
        <taxon>Xiphosura</taxon>
        <taxon>Limulidae</taxon>
        <taxon>Limulus</taxon>
    </lineage>
</organism>
<gene>
    <name evidence="3" type="primary">LOC106476579</name>
</gene>
<name>A0ABM1C1P1_LIMPO</name>
<dbReference type="RefSeq" id="XP_013792678.1">
    <property type="nucleotide sequence ID" value="XM_013937224.2"/>
</dbReference>